<gene>
    <name evidence="2" type="ORF">Pyn_02188</name>
</gene>
<evidence type="ECO:0000313" key="3">
    <source>
        <dbReference type="Proteomes" id="UP000250321"/>
    </source>
</evidence>
<dbReference type="EMBL" id="PJQY01000379">
    <property type="protein sequence ID" value="PQQ11873.1"/>
    <property type="molecule type" value="Genomic_DNA"/>
</dbReference>
<keyword evidence="1" id="KW-1133">Transmembrane helix</keyword>
<keyword evidence="3" id="KW-1185">Reference proteome</keyword>
<organism evidence="2 3">
    <name type="scientific">Prunus yedoensis var. nudiflora</name>
    <dbReference type="NCBI Taxonomy" id="2094558"/>
    <lineage>
        <taxon>Eukaryota</taxon>
        <taxon>Viridiplantae</taxon>
        <taxon>Streptophyta</taxon>
        <taxon>Embryophyta</taxon>
        <taxon>Tracheophyta</taxon>
        <taxon>Spermatophyta</taxon>
        <taxon>Magnoliopsida</taxon>
        <taxon>eudicotyledons</taxon>
        <taxon>Gunneridae</taxon>
        <taxon>Pentapetalae</taxon>
        <taxon>rosids</taxon>
        <taxon>fabids</taxon>
        <taxon>Rosales</taxon>
        <taxon>Rosaceae</taxon>
        <taxon>Amygdaloideae</taxon>
        <taxon>Amygdaleae</taxon>
        <taxon>Prunus</taxon>
    </lineage>
</organism>
<feature type="transmembrane region" description="Helical" evidence="1">
    <location>
        <begin position="20"/>
        <end position="42"/>
    </location>
</feature>
<dbReference type="OrthoDB" id="10399272at2759"/>
<name>A0A314YZF7_PRUYE</name>
<sequence>MDDGEAFGAETGSRSSVLSLLLLLLIIVAPPILAVCFEISLLKAAMSLLLILASLILCLNLWFLQLLWLLIRLRLKHDSSRSFLEKWHTWLDEFVAELNKGNDKNLGPENRGYSFFKSKRIERTQEMKHQYYYFSFILVYNILLFIKSHIPPHPPR</sequence>
<comment type="caution">
    <text evidence="2">The sequence shown here is derived from an EMBL/GenBank/DDBJ whole genome shotgun (WGS) entry which is preliminary data.</text>
</comment>
<keyword evidence="1" id="KW-0812">Transmembrane</keyword>
<accession>A0A314YZF7</accession>
<proteinExistence type="predicted"/>
<feature type="transmembrane region" description="Helical" evidence="1">
    <location>
        <begin position="131"/>
        <end position="150"/>
    </location>
</feature>
<reference evidence="2 3" key="1">
    <citation type="submission" date="2018-02" db="EMBL/GenBank/DDBJ databases">
        <title>Draft genome of wild Prunus yedoensis var. nudiflora.</title>
        <authorList>
            <person name="Baek S."/>
            <person name="Kim J.-H."/>
            <person name="Choi K."/>
            <person name="Kim G.-B."/>
            <person name="Cho A."/>
            <person name="Jang H."/>
            <person name="Shin C.-H."/>
            <person name="Yu H.-J."/>
            <person name="Mun J.-H."/>
        </authorList>
    </citation>
    <scope>NUCLEOTIDE SEQUENCE [LARGE SCALE GENOMIC DNA]</scope>
    <source>
        <strain evidence="3">cv. Jeju island</strain>
        <tissue evidence="2">Leaf</tissue>
    </source>
</reference>
<keyword evidence="1" id="KW-0472">Membrane</keyword>
<dbReference type="Proteomes" id="UP000250321">
    <property type="component" value="Unassembled WGS sequence"/>
</dbReference>
<protein>
    <submittedName>
        <fullName evidence="2">Uncharacterized protein</fullName>
    </submittedName>
</protein>
<evidence type="ECO:0000256" key="1">
    <source>
        <dbReference type="SAM" id="Phobius"/>
    </source>
</evidence>
<feature type="transmembrane region" description="Helical" evidence="1">
    <location>
        <begin position="48"/>
        <end position="71"/>
    </location>
</feature>
<dbReference type="AlphaFoldDB" id="A0A314YZF7"/>
<evidence type="ECO:0000313" key="2">
    <source>
        <dbReference type="EMBL" id="PQQ11873.1"/>
    </source>
</evidence>